<dbReference type="PANTHER" id="PTHR10237">
    <property type="entry name" value="DEFORMED EPIDERMAL AUTOREGULATORY FACTOR 1 HOMOLOG SUPPRESSIN"/>
    <property type="match status" value="1"/>
</dbReference>
<evidence type="ECO:0000256" key="3">
    <source>
        <dbReference type="ARBA" id="ARBA00022833"/>
    </source>
</evidence>
<evidence type="ECO:0000256" key="4">
    <source>
        <dbReference type="PROSITE-ProRule" id="PRU00134"/>
    </source>
</evidence>
<feature type="region of interest" description="Disordered" evidence="5">
    <location>
        <begin position="1186"/>
        <end position="1220"/>
    </location>
</feature>
<feature type="domain" description="MYND-type" evidence="6">
    <location>
        <begin position="1229"/>
        <end position="1265"/>
    </location>
</feature>
<sequence>MAEDQVYLSCLPVASVVSNWTYLYPYANTPPRDLCVTSRGAGQHLPTRAMLLGCSDLISVAHTFLLNCMSKTCGSDPSWSATPLQVICCDFEPCLIARSLLHLQLLLGRPSSDGRDVTVEDIVVAWEVANSMFITPEAAGRLQRAAQELRNSLEDDDKWSREGLGRFGVYVTGDKAAVVKLLKWWCEGLEKGIFSGRIALTSVRTARRRMSDALGVSEAYDQTFMVHKVNGGDPRLEEFTASYVAQGFVGLEGILASTGGFLSPTEASERKCVNPTFLADVYDFPKKIAKLPKGASASEVAKVWRVHYFANPYQSCPLDLIRCLEELSRPSTKFVTASRSTCLSPAQWCFELFGQRSEAMASALTTGRHQIVLHCGDAFALCDALRPGDPRATLPSLIPKVKKLRATLKGIQFPNQFDFIDTSNIGDNTGVLPLLLACAPLLASKADNPRASLATDVMKGRGNNEEEVVQDCLSNVPLWLIPFSCGLQLDFARSTVDHHDSAAKRDPSSLWMAYPRSFSSFLIAIALQHGMVPMRWRRCYAGFNQVSVSDSNDLKASIYRAFDIAVRLKCDRPVGLNTFVRLVDSLAAFLSPDCIDELMQLFEESAIMRLVQKKPFSTILGYALSLSGLLDLHGDLYDFEKDLRIRRAVTLYDVTVKIGRDWKVYRDGQEKQAFARMAKKNDSSGSLEKRRRGGPDYCLVSVVLNDEGIHVVFPVESVEGDELHIFVPDVVVHYAVTGRVYVTYSSLSVIEESFEADAKVLRKKPLNRSLYLPGKYHGTGVKDPSLAVREWKADGSVRFVAKLRGKELASLQKKEKVEVNERVGEPQTIDVVTAGATLHTFTLPVEVAVNDVHMKVSRGSGSLDITLPALYCCPLGSLTGDALPRSIFSTSRSGESKVSVVPSVADATLKSVADSQGWMNRGLFGRMLPLKIRANKSTATNQLRESLALVYSTTLDDRAAGKEYGGRAIMSLARGTSSDVIMLLSPNTTYDWIHGLVIKGAVCILKHEFVYDVAPEVSRIQSRRGMRSITVDESCGEFECWTDHYLPAAMELARVTRGIPRIRADAYNCAICGSTKPSHLCKDADKFWMSWLDWKKIPLSSKAMRHFKPMVIFPLFSSVMSYSLSGKAVPNPVNDANTILESMQERLAKNPTATAEVMGLLQQMSNVDPSNPPKELIDRLRALIPNEKEVRETPSGGKSKSASSSTSTTPTPTKGAEADGFPSGNHHLCATCGKAGDKLCSRCKAVYYCSVECQRRGWSAHKKVCGH</sequence>
<dbReference type="GO" id="GO:0008270">
    <property type="term" value="F:zinc ion binding"/>
    <property type="evidence" value="ECO:0007669"/>
    <property type="project" value="UniProtKB-KW"/>
</dbReference>
<keyword evidence="2 4" id="KW-0863">Zinc-finger</keyword>
<keyword evidence="8" id="KW-1185">Reference proteome</keyword>
<dbReference type="OrthoDB" id="341421at2759"/>
<dbReference type="Pfam" id="PF01753">
    <property type="entry name" value="zf-MYND"/>
    <property type="match status" value="1"/>
</dbReference>
<protein>
    <recommendedName>
        <fullName evidence="6">MYND-type domain-containing protein</fullName>
    </recommendedName>
</protein>
<dbReference type="InterPro" id="IPR024119">
    <property type="entry name" value="TF_DEAF-1"/>
</dbReference>
<dbReference type="InParanoid" id="C5K9Z0"/>
<dbReference type="Proteomes" id="UP000007800">
    <property type="component" value="Unassembled WGS sequence"/>
</dbReference>
<dbReference type="PROSITE" id="PS50865">
    <property type="entry name" value="ZF_MYND_2"/>
    <property type="match status" value="1"/>
</dbReference>
<accession>C5K9Z0</accession>
<dbReference type="Gene3D" id="6.10.140.2220">
    <property type="match status" value="1"/>
</dbReference>
<evidence type="ECO:0000259" key="6">
    <source>
        <dbReference type="PROSITE" id="PS50865"/>
    </source>
</evidence>
<dbReference type="Pfam" id="PF14737">
    <property type="entry name" value="DUF4470"/>
    <property type="match status" value="1"/>
</dbReference>
<proteinExistence type="predicted"/>
<keyword evidence="1" id="KW-0479">Metal-binding</keyword>
<dbReference type="GeneID" id="9048946"/>
<evidence type="ECO:0000313" key="7">
    <source>
        <dbReference type="EMBL" id="EER18719.1"/>
    </source>
</evidence>
<gene>
    <name evidence="7" type="ORF">Pmar_PMAR018956</name>
</gene>
<dbReference type="GO" id="GO:0000981">
    <property type="term" value="F:DNA-binding transcription factor activity, RNA polymerase II-specific"/>
    <property type="evidence" value="ECO:0007669"/>
    <property type="project" value="TreeGrafter"/>
</dbReference>
<dbReference type="AlphaFoldDB" id="C5K9Z0"/>
<dbReference type="InterPro" id="IPR002893">
    <property type="entry name" value="Znf_MYND"/>
</dbReference>
<dbReference type="RefSeq" id="XP_002786923.1">
    <property type="nucleotide sequence ID" value="XM_002786877.1"/>
</dbReference>
<evidence type="ECO:0000256" key="2">
    <source>
        <dbReference type="ARBA" id="ARBA00022771"/>
    </source>
</evidence>
<dbReference type="EMBL" id="GG671525">
    <property type="protein sequence ID" value="EER18719.1"/>
    <property type="molecule type" value="Genomic_DNA"/>
</dbReference>
<evidence type="ECO:0000313" key="8">
    <source>
        <dbReference type="Proteomes" id="UP000007800"/>
    </source>
</evidence>
<feature type="compositionally biased region" description="Low complexity" evidence="5">
    <location>
        <begin position="1193"/>
        <end position="1215"/>
    </location>
</feature>
<reference evidence="7 8" key="1">
    <citation type="submission" date="2008-07" db="EMBL/GenBank/DDBJ databases">
        <authorList>
            <person name="El-Sayed N."/>
            <person name="Caler E."/>
            <person name="Inman J."/>
            <person name="Amedeo P."/>
            <person name="Hass B."/>
            <person name="Wortman J."/>
        </authorList>
    </citation>
    <scope>NUCLEOTIDE SEQUENCE [LARGE SCALE GENOMIC DNA]</scope>
    <source>
        <strain evidence="8">ATCC 50983 / TXsc</strain>
    </source>
</reference>
<evidence type="ECO:0000256" key="5">
    <source>
        <dbReference type="SAM" id="MobiDB-lite"/>
    </source>
</evidence>
<dbReference type="PANTHER" id="PTHR10237:SF14">
    <property type="entry name" value="MYND-TYPE DOMAIN-CONTAINING PROTEIN"/>
    <property type="match status" value="1"/>
</dbReference>
<dbReference type="GO" id="GO:0005634">
    <property type="term" value="C:nucleus"/>
    <property type="evidence" value="ECO:0007669"/>
    <property type="project" value="TreeGrafter"/>
</dbReference>
<evidence type="ECO:0000256" key="1">
    <source>
        <dbReference type="ARBA" id="ARBA00022723"/>
    </source>
</evidence>
<dbReference type="SUPFAM" id="SSF144232">
    <property type="entry name" value="HIT/MYND zinc finger-like"/>
    <property type="match status" value="1"/>
</dbReference>
<name>C5K9Z0_PERM5</name>
<keyword evidence="3" id="KW-0862">Zinc</keyword>
<dbReference type="InterPro" id="IPR027974">
    <property type="entry name" value="DUF4470"/>
</dbReference>
<organism evidence="8">
    <name type="scientific">Perkinsus marinus (strain ATCC 50983 / TXsc)</name>
    <dbReference type="NCBI Taxonomy" id="423536"/>
    <lineage>
        <taxon>Eukaryota</taxon>
        <taxon>Sar</taxon>
        <taxon>Alveolata</taxon>
        <taxon>Perkinsozoa</taxon>
        <taxon>Perkinsea</taxon>
        <taxon>Perkinsida</taxon>
        <taxon>Perkinsidae</taxon>
        <taxon>Perkinsus</taxon>
    </lineage>
</organism>